<dbReference type="InterPro" id="IPR015943">
    <property type="entry name" value="WD40/YVTN_repeat-like_dom_sf"/>
</dbReference>
<organism evidence="5 6">
    <name type="scientific">Kingdonia uniflora</name>
    <dbReference type="NCBI Taxonomy" id="39325"/>
    <lineage>
        <taxon>Eukaryota</taxon>
        <taxon>Viridiplantae</taxon>
        <taxon>Streptophyta</taxon>
        <taxon>Embryophyta</taxon>
        <taxon>Tracheophyta</taxon>
        <taxon>Spermatophyta</taxon>
        <taxon>Magnoliopsida</taxon>
        <taxon>Ranunculales</taxon>
        <taxon>Circaeasteraceae</taxon>
        <taxon>Kingdonia</taxon>
    </lineage>
</organism>
<evidence type="ECO:0000256" key="2">
    <source>
        <dbReference type="ARBA" id="ARBA00022737"/>
    </source>
</evidence>
<keyword evidence="2" id="KW-0677">Repeat</keyword>
<evidence type="ECO:0000256" key="3">
    <source>
        <dbReference type="PROSITE-ProRule" id="PRU00221"/>
    </source>
</evidence>
<accession>A0A7J7N4Z5</accession>
<feature type="compositionally biased region" description="Basic and acidic residues" evidence="4">
    <location>
        <begin position="823"/>
        <end position="832"/>
    </location>
</feature>
<gene>
    <name evidence="5" type="ORF">GIB67_008273</name>
</gene>
<comment type="caution">
    <text evidence="5">The sequence shown here is derived from an EMBL/GenBank/DDBJ whole genome shotgun (WGS) entry which is preliminary data.</text>
</comment>
<feature type="region of interest" description="Disordered" evidence="4">
    <location>
        <begin position="801"/>
        <end position="832"/>
    </location>
</feature>
<dbReference type="SUPFAM" id="SSF50978">
    <property type="entry name" value="WD40 repeat-like"/>
    <property type="match status" value="1"/>
</dbReference>
<dbReference type="Gene3D" id="2.130.10.10">
    <property type="entry name" value="YVTN repeat-like/Quinoprotein amine dehydrogenase"/>
    <property type="match status" value="3"/>
</dbReference>
<dbReference type="PANTHER" id="PTHR44099:SF4">
    <property type="entry name" value="RABCONNECTIN-3B, ISOFORM A"/>
    <property type="match status" value="1"/>
</dbReference>
<dbReference type="SUPFAM" id="SSF48371">
    <property type="entry name" value="ARM repeat"/>
    <property type="match status" value="1"/>
</dbReference>
<keyword evidence="1 3" id="KW-0853">WD repeat</keyword>
<dbReference type="InterPro" id="IPR001680">
    <property type="entry name" value="WD40_rpt"/>
</dbReference>
<protein>
    <submittedName>
        <fullName evidence="5">Uncharacterized protein</fullName>
    </submittedName>
</protein>
<dbReference type="Pfam" id="PF00400">
    <property type="entry name" value="WD40"/>
    <property type="match status" value="1"/>
</dbReference>
<feature type="repeat" description="WD" evidence="3">
    <location>
        <begin position="554"/>
        <end position="579"/>
    </location>
</feature>
<dbReference type="SMART" id="SM00320">
    <property type="entry name" value="WD40"/>
    <property type="match status" value="5"/>
</dbReference>
<feature type="compositionally biased region" description="Polar residues" evidence="4">
    <location>
        <begin position="809"/>
        <end position="821"/>
    </location>
</feature>
<dbReference type="PANTHER" id="PTHR44099">
    <property type="entry name" value="RABCONNECTIN-3B, ISOFORM A"/>
    <property type="match status" value="1"/>
</dbReference>
<dbReference type="PROSITE" id="PS00678">
    <property type="entry name" value="WD_REPEATS_1"/>
    <property type="match status" value="1"/>
</dbReference>
<dbReference type="Proteomes" id="UP000541444">
    <property type="component" value="Unassembled WGS sequence"/>
</dbReference>
<evidence type="ECO:0000313" key="5">
    <source>
        <dbReference type="EMBL" id="KAF6162144.1"/>
    </source>
</evidence>
<dbReference type="InterPro" id="IPR049916">
    <property type="entry name" value="WDR72-like"/>
</dbReference>
<evidence type="ECO:0000313" key="6">
    <source>
        <dbReference type="Proteomes" id="UP000541444"/>
    </source>
</evidence>
<dbReference type="InterPro" id="IPR036322">
    <property type="entry name" value="WD40_repeat_dom_sf"/>
</dbReference>
<name>A0A7J7N4Z5_9MAGN</name>
<reference evidence="5 6" key="1">
    <citation type="journal article" date="2020" name="IScience">
        <title>Genome Sequencing of the Endangered Kingdonia uniflora (Circaeasteraceae, Ranunculales) Reveals Potential Mechanisms of Evolutionary Specialization.</title>
        <authorList>
            <person name="Sun Y."/>
            <person name="Deng T."/>
            <person name="Zhang A."/>
            <person name="Moore M.J."/>
            <person name="Landis J.B."/>
            <person name="Lin N."/>
            <person name="Zhang H."/>
            <person name="Zhang X."/>
            <person name="Huang J."/>
            <person name="Zhang X."/>
            <person name="Sun H."/>
            <person name="Wang H."/>
        </authorList>
    </citation>
    <scope>NUCLEOTIDE SEQUENCE [LARGE SCALE GENOMIC DNA]</scope>
    <source>
        <strain evidence="5">TB1705</strain>
        <tissue evidence="5">Leaf</tissue>
    </source>
</reference>
<evidence type="ECO:0000256" key="1">
    <source>
        <dbReference type="ARBA" id="ARBA00022574"/>
    </source>
</evidence>
<dbReference type="OrthoDB" id="338622at2759"/>
<proteinExistence type="predicted"/>
<dbReference type="PROSITE" id="PS50082">
    <property type="entry name" value="WD_REPEATS_2"/>
    <property type="match status" value="1"/>
</dbReference>
<dbReference type="GO" id="GO:0005737">
    <property type="term" value="C:cytoplasm"/>
    <property type="evidence" value="ECO:0007669"/>
    <property type="project" value="TreeGrafter"/>
</dbReference>
<dbReference type="InterPro" id="IPR019775">
    <property type="entry name" value="WD40_repeat_CS"/>
</dbReference>
<dbReference type="InterPro" id="IPR016024">
    <property type="entry name" value="ARM-type_fold"/>
</dbReference>
<sequence>MKCESVACIWSGDPPLHQVTATAVFKEPPTLFTGGSDGSIIRWSLSSNQSKQEIWPVAMLCGHTATIVDLGICFPTSGEAHGDNEDSGDYEKEKGYWGDVVVNSTSAGALISACSDGVLCIWNRDNGHCRWRQKLPPWVGTPVSVYTLPSSPRFVCVMCHSVDADASVDRELLQYKKASKCAVVIIDSYSLNIVRTVFHGNLSVGPVKFTALITPKPSLVICDALGNLQSITIPEESDPDGESRTNLYTNSSHSSNSILEDGLGHVVSIASCRELLVLIYKTHCIFKSVVSGIVIGDISVIDSPLCDDIGPYQSHLVGGAFLVSNTDDPPEGFVEMFAIWSNRGAAIVYKILVSDNVFIFEPHCEVHGVSYPSDAKMSIQFSQLNSYLLRIESIGFILDGSLLWKPYISILLVSQECEKLGEGGFLGDCIEILRSNVPSRSTDVESNVNFPQTFPTKPDNENELFGREKRIVSSSLVLFQNSYAPYAIVYGFYNGEIELVHFETCFQDLDCVDGSPCHEGESHVSKQSFLGHTSSILCLAAHRVVGTSNGRSFSRVIVSGSMDCTIRIWDLDTSHLITVMRHHVAPVRQIILPPLITDRPWNDCFLSVGDDYCVALISLDTLRVERMFPGHPNYPTVVVWDAGRGYVACLCKNHLGLSDGVDVLYLWDVKTGVRERVLRGTASHSMFDHFCRGININSITGNVLGGITSASSLLLPISDDVNIPKSNVTNLEKGVTALDTAQRKVLNLTESYISPSLQTLRNENHPVKCSCPFPGIATLRFNLSYLMFPCQFHKHLEENASKEEKADMPNTSSSQITTPKNGSDLKETTTQTTKEHEWVRSLEGCLIQFSLSILHLWGVDRELDRLLVSEMNIKKPENFTVVSALQGDKGSATLTFPGRHATLELWRSSSEFCAMRSLTIVSLAQRMISLSLSSSSASSALAAFYTRKFAEEVPEIKPPSLQLLVSFWQDESEHVRMSARSIFHCAASRAIPHPLRIHKINQRESEPQDLSTDDTSVKITLESNRDTGDVHTEDLNILAWLDSFEMQDWISCIGGTSQDAKASNIIVAAALAVWYPSLVKPNLATVVVHPLMKLVMAMNEKYSSTAAELLAEGMESIWKGCIGHEIPRLIEDIFFQIECVSVKNPSVIVPIRETLIEVLLPSLAMADIPGFLHVIQNQIWSTAFDSPVHLVSLRTVIRVVRGSPKPLAQYLDKVVNFILQAMDHSNTVMRKACLPSSMAALKEVIRVFPMVSLNEASTRLAVGDAIGDIHGVTIRVYDMQSITKIKVLDASGPPGFPSLVGSASEMMITAAITALSFSPDGEGLVAFSEHGLMIRWWSLGSAWWEKLSRNLVPVQCTKLIFVPPWEGFSSNSSRSSIMASITGSDRPASSQDKSKGSIVADNLRLLIYNLDLSYHLEWIDERKVMLSHHGQELGSFQL</sequence>
<dbReference type="EMBL" id="JACGCM010001055">
    <property type="protein sequence ID" value="KAF6162144.1"/>
    <property type="molecule type" value="Genomic_DNA"/>
</dbReference>
<keyword evidence="6" id="KW-1185">Reference proteome</keyword>
<evidence type="ECO:0000256" key="4">
    <source>
        <dbReference type="SAM" id="MobiDB-lite"/>
    </source>
</evidence>